<dbReference type="GO" id="GO:0003697">
    <property type="term" value="F:single-stranded DNA binding"/>
    <property type="evidence" value="ECO:0007669"/>
    <property type="project" value="InterPro"/>
</dbReference>
<gene>
    <name evidence="10" type="ORF">BcabD6B2_38760</name>
</gene>
<dbReference type="NCBIfam" id="TIGR02239">
    <property type="entry name" value="recomb_RAD51"/>
    <property type="match status" value="1"/>
</dbReference>
<dbReference type="InterPro" id="IPR003593">
    <property type="entry name" value="AAA+_ATPase"/>
</dbReference>
<comment type="subcellular location">
    <subcellularLocation>
        <location evidence="1">Nucleus</location>
    </subcellularLocation>
</comment>
<organism evidence="10 11">
    <name type="scientific">Babesia caballi</name>
    <dbReference type="NCBI Taxonomy" id="5871"/>
    <lineage>
        <taxon>Eukaryota</taxon>
        <taxon>Sar</taxon>
        <taxon>Alveolata</taxon>
        <taxon>Apicomplexa</taxon>
        <taxon>Aconoidasida</taxon>
        <taxon>Piroplasmida</taxon>
        <taxon>Babesiidae</taxon>
        <taxon>Babesia</taxon>
    </lineage>
</organism>
<dbReference type="GO" id="GO:0042148">
    <property type="term" value="P:DNA strand invasion"/>
    <property type="evidence" value="ECO:0007669"/>
    <property type="project" value="TreeGrafter"/>
</dbReference>
<dbReference type="PANTHER" id="PTHR22942:SF39">
    <property type="entry name" value="DNA REPAIR PROTEIN RAD51 HOMOLOG 1"/>
    <property type="match status" value="1"/>
</dbReference>
<keyword evidence="4 6" id="KW-0067">ATP-binding</keyword>
<keyword evidence="11" id="KW-1185">Reference proteome</keyword>
<dbReference type="FunFam" id="3.40.50.300:FF:000092">
    <property type="entry name" value="DNA repair protein Rad51 homolog"/>
    <property type="match status" value="1"/>
</dbReference>
<dbReference type="Proteomes" id="UP001497744">
    <property type="component" value="Unassembled WGS sequence"/>
</dbReference>
<evidence type="ECO:0000256" key="3">
    <source>
        <dbReference type="ARBA" id="ARBA00022741"/>
    </source>
</evidence>
<dbReference type="GeneID" id="94195922"/>
<dbReference type="RefSeq" id="XP_067716510.1">
    <property type="nucleotide sequence ID" value="XM_067860409.1"/>
</dbReference>
<dbReference type="InterPro" id="IPR020587">
    <property type="entry name" value="RecA_monomer-monomer_interface"/>
</dbReference>
<evidence type="ECO:0000256" key="2">
    <source>
        <dbReference type="ARBA" id="ARBA00007095"/>
    </source>
</evidence>
<dbReference type="PROSITE" id="PS50162">
    <property type="entry name" value="RECA_2"/>
    <property type="match status" value="1"/>
</dbReference>
<evidence type="ECO:0000259" key="9">
    <source>
        <dbReference type="PROSITE" id="PS50163"/>
    </source>
</evidence>
<dbReference type="GO" id="GO:0003690">
    <property type="term" value="F:double-stranded DNA binding"/>
    <property type="evidence" value="ECO:0007669"/>
    <property type="project" value="InterPro"/>
</dbReference>
<evidence type="ECO:0000256" key="4">
    <source>
        <dbReference type="ARBA" id="ARBA00022840"/>
    </source>
</evidence>
<dbReference type="GO" id="GO:0005524">
    <property type="term" value="F:ATP binding"/>
    <property type="evidence" value="ECO:0007669"/>
    <property type="project" value="UniProtKB-KW"/>
</dbReference>
<dbReference type="SUPFAM" id="SSF47794">
    <property type="entry name" value="Rad51 N-terminal domain-like"/>
    <property type="match status" value="1"/>
</dbReference>
<dbReference type="SUPFAM" id="SSF52540">
    <property type="entry name" value="P-loop containing nucleoside triphosphate hydrolases"/>
    <property type="match status" value="1"/>
</dbReference>
<comment type="caution">
    <text evidence="10">The sequence shown here is derived from an EMBL/GenBank/DDBJ whole genome shotgun (WGS) entry which is preliminary data.</text>
</comment>
<feature type="region of interest" description="Disordered" evidence="7">
    <location>
        <begin position="519"/>
        <end position="541"/>
    </location>
</feature>
<dbReference type="GO" id="GO:0140664">
    <property type="term" value="F:ATP-dependent DNA damage sensor activity"/>
    <property type="evidence" value="ECO:0007669"/>
    <property type="project" value="InterPro"/>
</dbReference>
<dbReference type="Pfam" id="PF08423">
    <property type="entry name" value="Rad51"/>
    <property type="match status" value="1"/>
</dbReference>
<dbReference type="Gene3D" id="3.40.50.300">
    <property type="entry name" value="P-loop containing nucleotide triphosphate hydrolases"/>
    <property type="match status" value="1"/>
</dbReference>
<dbReference type="GO" id="GO:1990426">
    <property type="term" value="P:mitotic recombination-dependent replication fork processing"/>
    <property type="evidence" value="ECO:0007669"/>
    <property type="project" value="InterPro"/>
</dbReference>
<dbReference type="AlphaFoldDB" id="A0AAV4LW87"/>
<dbReference type="InterPro" id="IPR010995">
    <property type="entry name" value="DNA_repair_Rad51/TF_NusA_a-hlx"/>
</dbReference>
<reference evidence="10 11" key="1">
    <citation type="submission" date="2021-06" db="EMBL/GenBank/DDBJ databases">
        <title>Genome sequence of Babesia caballi.</title>
        <authorList>
            <person name="Yamagishi J."/>
            <person name="Kidaka T."/>
            <person name="Ochi A."/>
        </authorList>
    </citation>
    <scope>NUCLEOTIDE SEQUENCE [LARGE SCALE GENOMIC DNA]</scope>
    <source>
        <strain evidence="10">USDA-D6B2</strain>
    </source>
</reference>
<keyword evidence="3 6" id="KW-0547">Nucleotide-binding</keyword>
<dbReference type="CDD" id="cd19513">
    <property type="entry name" value="Rad51"/>
    <property type="match status" value="1"/>
</dbReference>
<evidence type="ECO:0000256" key="5">
    <source>
        <dbReference type="ARBA" id="ARBA00023242"/>
    </source>
</evidence>
<dbReference type="Gene3D" id="1.10.150.20">
    <property type="entry name" value="5' to 3' exonuclease, C-terminal subdomain"/>
    <property type="match status" value="1"/>
</dbReference>
<dbReference type="PANTHER" id="PTHR22942">
    <property type="entry name" value="RECA/RAD51/RADA DNA STRAND-PAIRING FAMILY MEMBER"/>
    <property type="match status" value="1"/>
</dbReference>
<proteinExistence type="inferred from homology"/>
<dbReference type="NCBIfam" id="NF003301">
    <property type="entry name" value="PRK04301.1"/>
    <property type="match status" value="1"/>
</dbReference>
<accession>A0AAV4LW87</accession>
<dbReference type="GO" id="GO:0006312">
    <property type="term" value="P:mitotic recombination"/>
    <property type="evidence" value="ECO:0007669"/>
    <property type="project" value="TreeGrafter"/>
</dbReference>
<dbReference type="EMBL" id="BPLF01000003">
    <property type="protein sequence ID" value="GIX64441.1"/>
    <property type="molecule type" value="Genomic_DNA"/>
</dbReference>
<protein>
    <submittedName>
        <fullName evidence="10">DNA repair protein RAD51</fullName>
    </submittedName>
</protein>
<name>A0AAV4LW87_BABCB</name>
<sequence>MVCKELAIPQQNTVVAVTDSMSANPQRLECLLTKGLLQRDIDLLKDGWFQLFTTAHAIEAGFSTLECVAYAPLKTLLDVKGLSEQKVEKIKLACKELCHLGFCSATDYLEARENLIKFTTGSTALDALLQGGVETGNITEIFGEFKTGKTQLCHTLAVTCQLPVEQSGGEGKCLWIDTEGTFRPERIVSIAKRFGLSPANCLENIAYAKAYNTDHQLELLVEAAGIMAQTRFALLIVDSATALYRSDYSGRGELASRQMHLCRFLRALQRIADTFGVAVVISNQVLSKVDNMSSFYGGNDKMPVGGNIIAHASQTRLFLRKSRGDSRICKIYDSPSLPEGEAVFGITEGGIDDFNDKRSSRAFAVAYVAAEVHRHYGLLHVDVNGARPGVHVRDEELEDVVVTNLNVRPVDETGVAHEVARTPVQVALDVLRQLLESGRRGVGAHAHNDLVRRVASASLVDDLPGAEHGVLVGDQLVVDAAELRVVGRDGVHVHGLAVFDADPVAHVVGVGQHDEYDRRDEAGVHVTEGDDHGGEETNDRREHNVLVHAEGHQVDDENQKPERGAEQAVHKPQDAALVLEGADEALANGAHVQHVPREDVGADVAAAPDVMRGKERLHHGRVERREQLGRQGAALLHGSCAPAELRVRAAVGGTLVARVRLCGRAQHVAHVQHSLAARDCRAPRKRDGAALHHAVHWHLQGGPPGGSASGLPLHG</sequence>
<dbReference type="GO" id="GO:0070192">
    <property type="term" value="P:chromosome organization involved in meiotic cell cycle"/>
    <property type="evidence" value="ECO:0007669"/>
    <property type="project" value="TreeGrafter"/>
</dbReference>
<evidence type="ECO:0000256" key="6">
    <source>
        <dbReference type="RuleBase" id="RU003422"/>
    </source>
</evidence>
<dbReference type="InterPro" id="IPR027417">
    <property type="entry name" value="P-loop_NTPase"/>
</dbReference>
<dbReference type="GO" id="GO:0000730">
    <property type="term" value="P:DNA recombinase assembly"/>
    <property type="evidence" value="ECO:0007669"/>
    <property type="project" value="TreeGrafter"/>
</dbReference>
<comment type="similarity">
    <text evidence="2">Belongs to the RecA family. RAD51 subfamily.</text>
</comment>
<dbReference type="InterPro" id="IPR011941">
    <property type="entry name" value="DNA_recomb/repair_Rad51"/>
</dbReference>
<evidence type="ECO:0000313" key="10">
    <source>
        <dbReference type="EMBL" id="GIX64441.1"/>
    </source>
</evidence>
<dbReference type="GO" id="GO:0007131">
    <property type="term" value="P:reciprocal meiotic recombination"/>
    <property type="evidence" value="ECO:0007669"/>
    <property type="project" value="TreeGrafter"/>
</dbReference>
<evidence type="ECO:0000256" key="1">
    <source>
        <dbReference type="ARBA" id="ARBA00004123"/>
    </source>
</evidence>
<dbReference type="GO" id="GO:0000150">
    <property type="term" value="F:DNA strand exchange activity"/>
    <property type="evidence" value="ECO:0007669"/>
    <property type="project" value="InterPro"/>
</dbReference>
<dbReference type="InterPro" id="IPR013632">
    <property type="entry name" value="Rad51_C"/>
</dbReference>
<dbReference type="SMART" id="SM00382">
    <property type="entry name" value="AAA"/>
    <property type="match status" value="1"/>
</dbReference>
<feature type="domain" description="RecA family profile 1" evidence="8">
    <location>
        <begin position="114"/>
        <end position="285"/>
    </location>
</feature>
<keyword evidence="5" id="KW-0539">Nucleus</keyword>
<evidence type="ECO:0000259" key="8">
    <source>
        <dbReference type="PROSITE" id="PS50162"/>
    </source>
</evidence>
<evidence type="ECO:0000313" key="11">
    <source>
        <dbReference type="Proteomes" id="UP001497744"/>
    </source>
</evidence>
<dbReference type="PROSITE" id="PS50163">
    <property type="entry name" value="RECA_3"/>
    <property type="match status" value="1"/>
</dbReference>
<evidence type="ECO:0000256" key="7">
    <source>
        <dbReference type="SAM" id="MobiDB-lite"/>
    </source>
</evidence>
<feature type="domain" description="RecA family profile 2" evidence="9">
    <location>
        <begin position="293"/>
        <end position="356"/>
    </location>
</feature>
<dbReference type="GO" id="GO:0000794">
    <property type="term" value="C:condensed nuclear chromosome"/>
    <property type="evidence" value="ECO:0007669"/>
    <property type="project" value="TreeGrafter"/>
</dbReference>
<dbReference type="InterPro" id="IPR020588">
    <property type="entry name" value="RecA_ATP-bd"/>
</dbReference>